<organism evidence="2 3">
    <name type="scientific">Pelobates cultripes</name>
    <name type="common">Western spadefoot toad</name>
    <dbReference type="NCBI Taxonomy" id="61616"/>
    <lineage>
        <taxon>Eukaryota</taxon>
        <taxon>Metazoa</taxon>
        <taxon>Chordata</taxon>
        <taxon>Craniata</taxon>
        <taxon>Vertebrata</taxon>
        <taxon>Euteleostomi</taxon>
        <taxon>Amphibia</taxon>
        <taxon>Batrachia</taxon>
        <taxon>Anura</taxon>
        <taxon>Pelobatoidea</taxon>
        <taxon>Pelobatidae</taxon>
        <taxon>Pelobates</taxon>
    </lineage>
</organism>
<feature type="compositionally biased region" description="Basic and acidic residues" evidence="1">
    <location>
        <begin position="35"/>
        <end position="45"/>
    </location>
</feature>
<gene>
    <name evidence="2" type="ORF">PECUL_23A032980</name>
</gene>
<feature type="compositionally biased region" description="Basic and acidic residues" evidence="1">
    <location>
        <begin position="9"/>
        <end position="19"/>
    </location>
</feature>
<keyword evidence="3" id="KW-1185">Reference proteome</keyword>
<protein>
    <submittedName>
        <fullName evidence="2">Uncharacterized protein</fullName>
    </submittedName>
</protein>
<sequence length="162" mass="18147">MADGTHASALHEAKRDTELRLPPSLGPSQRASRKTQYERLQREAWHALQAPIPGPTSSQENPPPLAETRSLTKGNHSQTKPKHIGDIPVQQQRRSQPRRPAVTQLKRGSGNPMHTNKRWTTRPTKETATVRRHGYGYSLRTHSQVRPNTRATVYSQTDAGPS</sequence>
<feature type="region of interest" description="Disordered" evidence="1">
    <location>
        <begin position="1"/>
        <end position="127"/>
    </location>
</feature>
<evidence type="ECO:0000256" key="1">
    <source>
        <dbReference type="SAM" id="MobiDB-lite"/>
    </source>
</evidence>
<proteinExistence type="predicted"/>
<feature type="compositionally biased region" description="Polar residues" evidence="1">
    <location>
        <begin position="69"/>
        <end position="78"/>
    </location>
</feature>
<evidence type="ECO:0000313" key="3">
    <source>
        <dbReference type="Proteomes" id="UP001295444"/>
    </source>
</evidence>
<evidence type="ECO:0000313" key="2">
    <source>
        <dbReference type="EMBL" id="CAH2322982.1"/>
    </source>
</evidence>
<reference evidence="2" key="1">
    <citation type="submission" date="2022-03" db="EMBL/GenBank/DDBJ databases">
        <authorList>
            <person name="Alioto T."/>
            <person name="Alioto T."/>
            <person name="Gomez Garrido J."/>
        </authorList>
    </citation>
    <scope>NUCLEOTIDE SEQUENCE</scope>
</reference>
<dbReference type="AlphaFoldDB" id="A0AAD1TFA9"/>
<dbReference type="EMBL" id="OW240922">
    <property type="protein sequence ID" value="CAH2322982.1"/>
    <property type="molecule type" value="Genomic_DNA"/>
</dbReference>
<accession>A0AAD1TFA9</accession>
<name>A0AAD1TFA9_PELCU</name>
<dbReference type="Proteomes" id="UP001295444">
    <property type="component" value="Chromosome 11"/>
</dbReference>
<feature type="compositionally biased region" description="Low complexity" evidence="1">
    <location>
        <begin position="90"/>
        <end position="100"/>
    </location>
</feature>